<dbReference type="EMBL" id="CP005080">
    <property type="protein sequence ID" value="AGK81585.1"/>
    <property type="molecule type" value="Genomic_DNA"/>
</dbReference>
<feature type="compositionally biased region" description="Low complexity" evidence="1">
    <location>
        <begin position="103"/>
        <end position="112"/>
    </location>
</feature>
<dbReference type="AlphaFoldDB" id="N0D0Q4"/>
<dbReference type="KEGG" id="sfi:SFUL_6707"/>
<gene>
    <name evidence="3" type="ORF">SFUL_6707</name>
</gene>
<dbReference type="PATRIC" id="fig|1303692.3.peg.6753"/>
<feature type="compositionally biased region" description="Acidic residues" evidence="1">
    <location>
        <begin position="400"/>
        <end position="412"/>
    </location>
</feature>
<protein>
    <recommendedName>
        <fullName evidence="2">DUF6777 domain-containing protein</fullName>
    </recommendedName>
</protein>
<evidence type="ECO:0000313" key="3">
    <source>
        <dbReference type="EMBL" id="AGK81585.1"/>
    </source>
</evidence>
<feature type="domain" description="DUF6777" evidence="2">
    <location>
        <begin position="127"/>
        <end position="288"/>
    </location>
</feature>
<dbReference type="InterPro" id="IPR046704">
    <property type="entry name" value="DUF6777"/>
</dbReference>
<dbReference type="eggNOG" id="COG3170">
    <property type="taxonomic scope" value="Bacteria"/>
</dbReference>
<feature type="region of interest" description="Disordered" evidence="1">
    <location>
        <begin position="88"/>
        <end position="125"/>
    </location>
</feature>
<dbReference type="Proteomes" id="UP000013304">
    <property type="component" value="Chromosome"/>
</dbReference>
<feature type="compositionally biased region" description="Pro residues" evidence="1">
    <location>
        <begin position="340"/>
        <end position="362"/>
    </location>
</feature>
<evidence type="ECO:0000256" key="1">
    <source>
        <dbReference type="SAM" id="MobiDB-lite"/>
    </source>
</evidence>
<reference evidence="3 4" key="1">
    <citation type="submission" date="2013-04" db="EMBL/GenBank/DDBJ databases">
        <title>Complete genome sequence of Streptomyces fulvissimus.</title>
        <authorList>
            <person name="Myronovskyi M."/>
            <person name="Tokovenko B."/>
            <person name="Manderscheid N."/>
            <person name="Petzke L."/>
            <person name="Luzhetskyy A."/>
        </authorList>
    </citation>
    <scope>NUCLEOTIDE SEQUENCE [LARGE SCALE GENOMIC DNA]</scope>
    <source>
        <strain evidence="3 4">DSM 40593</strain>
    </source>
</reference>
<organism evidence="3 4">
    <name type="scientific">Streptomyces microflavus DSM 40593</name>
    <dbReference type="NCBI Taxonomy" id="1303692"/>
    <lineage>
        <taxon>Bacteria</taxon>
        <taxon>Bacillati</taxon>
        <taxon>Actinomycetota</taxon>
        <taxon>Actinomycetes</taxon>
        <taxon>Kitasatosporales</taxon>
        <taxon>Streptomycetaceae</taxon>
        <taxon>Streptomyces</taxon>
    </lineage>
</organism>
<feature type="region of interest" description="Disordered" evidence="1">
    <location>
        <begin position="285"/>
        <end position="424"/>
    </location>
</feature>
<name>N0D0Q4_STRMI</name>
<evidence type="ECO:0000313" key="4">
    <source>
        <dbReference type="Proteomes" id="UP000013304"/>
    </source>
</evidence>
<feature type="compositionally biased region" description="Basic and acidic residues" evidence="1">
    <location>
        <begin position="286"/>
        <end position="298"/>
    </location>
</feature>
<accession>N0D0Q4</accession>
<dbReference type="Pfam" id="PF20568">
    <property type="entry name" value="DUF6777"/>
    <property type="match status" value="1"/>
</dbReference>
<dbReference type="HOGENOM" id="CLU_042918_0_0_11"/>
<sequence length="424" mass="44084">MNVFKTALRGPASACGRASGAAQMVTIHPFAMDRQESPVRSPRRFRHAVLAALSAGVLLAATGCDSAGDRTTKGTTGTAEAKDVLLQPLAEPGPGPFTRSTVRAAPSPSPTRSPEEDDGSATRTVHRVSGAVPGLYGGVRSEAACDVGQQARLLAADRDKARAFAETAGIEAVQIPGYLRSLTPVVLRADAQVTNHGYSAGSATAFQAVLQGGTAVLVDSRGLPRVRCACGNPLGEPVIAKGQVTHRGERWPGYDPARILAIEPGVQPVAGLVIVNTVDNTWIERTVGDDGGRDRTPDEPPPFEPSDDLLFPSPARPSEPEAPEATPSAPAPAEPEEPQCPDPSAPDGPAELPPGCPPPMEPDPGTEAPDDFDGLPTDEPWELEDEPGAVPEPTQVFPGEPDDFGELDEFGEPVDSGVPEPFAG</sequence>
<evidence type="ECO:0000259" key="2">
    <source>
        <dbReference type="Pfam" id="PF20568"/>
    </source>
</evidence>
<proteinExistence type="predicted"/>